<organism evidence="2 3">
    <name type="scientific">Streptomyces graminearus</name>
    <dbReference type="NCBI Taxonomy" id="284030"/>
    <lineage>
        <taxon>Bacteria</taxon>
        <taxon>Bacillati</taxon>
        <taxon>Actinomycetota</taxon>
        <taxon>Actinomycetes</taxon>
        <taxon>Kitasatosporales</taxon>
        <taxon>Streptomycetaceae</taxon>
        <taxon>Streptomyces</taxon>
    </lineage>
</organism>
<evidence type="ECO:0000313" key="3">
    <source>
        <dbReference type="Proteomes" id="UP001501721"/>
    </source>
</evidence>
<evidence type="ECO:0000256" key="1">
    <source>
        <dbReference type="SAM" id="MobiDB-lite"/>
    </source>
</evidence>
<proteinExistence type="predicted"/>
<dbReference type="RefSeq" id="WP_346078612.1">
    <property type="nucleotide sequence ID" value="NZ_BAAATL010000019.1"/>
</dbReference>
<dbReference type="Proteomes" id="UP001501721">
    <property type="component" value="Unassembled WGS sequence"/>
</dbReference>
<reference evidence="2 3" key="1">
    <citation type="journal article" date="2019" name="Int. J. Syst. Evol. Microbiol.">
        <title>The Global Catalogue of Microorganisms (GCM) 10K type strain sequencing project: providing services to taxonomists for standard genome sequencing and annotation.</title>
        <authorList>
            <consortium name="The Broad Institute Genomics Platform"/>
            <consortium name="The Broad Institute Genome Sequencing Center for Infectious Disease"/>
            <person name="Wu L."/>
            <person name="Ma J."/>
        </authorList>
    </citation>
    <scope>NUCLEOTIDE SEQUENCE [LARGE SCALE GENOMIC DNA]</scope>
    <source>
        <strain evidence="2 3">JCM 6923</strain>
    </source>
</reference>
<gene>
    <name evidence="2" type="ORF">GCM10010422_41040</name>
</gene>
<protein>
    <recommendedName>
        <fullName evidence="4">Acyl-CoA carboxylase subunit epsilon</fullName>
    </recommendedName>
</protein>
<evidence type="ECO:0000313" key="2">
    <source>
        <dbReference type="EMBL" id="GAA2490330.1"/>
    </source>
</evidence>
<feature type="region of interest" description="Disordered" evidence="1">
    <location>
        <begin position="38"/>
        <end position="79"/>
    </location>
</feature>
<feature type="compositionally biased region" description="Pro residues" evidence="1">
    <location>
        <begin position="38"/>
        <end position="57"/>
    </location>
</feature>
<dbReference type="EMBL" id="BAAATL010000019">
    <property type="protein sequence ID" value="GAA2490330.1"/>
    <property type="molecule type" value="Genomic_DNA"/>
</dbReference>
<keyword evidence="3" id="KW-1185">Reference proteome</keyword>
<dbReference type="Pfam" id="PF13822">
    <property type="entry name" value="ACC_epsilon"/>
    <property type="match status" value="1"/>
</dbReference>
<comment type="caution">
    <text evidence="2">The sequence shown here is derived from an EMBL/GenBank/DDBJ whole genome shotgun (WGS) entry which is preliminary data.</text>
</comment>
<accession>A0ABN3LU45</accession>
<evidence type="ECO:0008006" key="4">
    <source>
        <dbReference type="Google" id="ProtNLM"/>
    </source>
</evidence>
<name>A0ABN3LU45_9ACTN</name>
<sequence length="79" mass="8321">MPPAGPGRPLLRVVRGRPGADELAAATVALLAVLRTRPAPPGAAHPHRPAPAGPSPYTPGTRYRAPGAWTARHRFTHHD</sequence>
<dbReference type="InterPro" id="IPR032716">
    <property type="entry name" value="ACC_epsilon"/>
</dbReference>